<organism evidence="1 2">
    <name type="scientific">Labrys miyagiensis</name>
    <dbReference type="NCBI Taxonomy" id="346912"/>
    <lineage>
        <taxon>Bacteria</taxon>
        <taxon>Pseudomonadati</taxon>
        <taxon>Pseudomonadota</taxon>
        <taxon>Alphaproteobacteria</taxon>
        <taxon>Hyphomicrobiales</taxon>
        <taxon>Xanthobacteraceae</taxon>
        <taxon>Labrys</taxon>
    </lineage>
</organism>
<evidence type="ECO:0008006" key="3">
    <source>
        <dbReference type="Google" id="ProtNLM"/>
    </source>
</evidence>
<name>A0ABQ6CLC6_9HYPH</name>
<dbReference type="RefSeq" id="WP_284312677.1">
    <property type="nucleotide sequence ID" value="NZ_BSPC01000024.1"/>
</dbReference>
<evidence type="ECO:0000313" key="1">
    <source>
        <dbReference type="EMBL" id="GLS19675.1"/>
    </source>
</evidence>
<gene>
    <name evidence="1" type="ORF">GCM10007874_26920</name>
</gene>
<dbReference type="EMBL" id="BSPC01000024">
    <property type="protein sequence ID" value="GLS19675.1"/>
    <property type="molecule type" value="Genomic_DNA"/>
</dbReference>
<protein>
    <recommendedName>
        <fullName evidence="3">Lipoprotein</fullName>
    </recommendedName>
</protein>
<sequence>MRPHLQSFVAAVRGKGAGGVLLCAIALAGCSTSTPVATPQFVITADQLVGKWGLASYRAEQDRVRTQAQAKAACSNPYVIGKGANGGVMMHLADQATPQELFVKAASDGAVYIGPQGPAGDPHDRRVLSYDPTSFTALWVDPDAAKRYGTLVYVRCGAAKS</sequence>
<reference evidence="2" key="1">
    <citation type="journal article" date="2019" name="Int. J. Syst. Evol. Microbiol.">
        <title>The Global Catalogue of Microorganisms (GCM) 10K type strain sequencing project: providing services to taxonomists for standard genome sequencing and annotation.</title>
        <authorList>
            <consortium name="The Broad Institute Genomics Platform"/>
            <consortium name="The Broad Institute Genome Sequencing Center for Infectious Disease"/>
            <person name="Wu L."/>
            <person name="Ma J."/>
        </authorList>
    </citation>
    <scope>NUCLEOTIDE SEQUENCE [LARGE SCALE GENOMIC DNA]</scope>
    <source>
        <strain evidence="2">NBRC 101365</strain>
    </source>
</reference>
<evidence type="ECO:0000313" key="2">
    <source>
        <dbReference type="Proteomes" id="UP001156882"/>
    </source>
</evidence>
<accession>A0ABQ6CLC6</accession>
<comment type="caution">
    <text evidence="1">The sequence shown here is derived from an EMBL/GenBank/DDBJ whole genome shotgun (WGS) entry which is preliminary data.</text>
</comment>
<proteinExistence type="predicted"/>
<dbReference type="PROSITE" id="PS51257">
    <property type="entry name" value="PROKAR_LIPOPROTEIN"/>
    <property type="match status" value="1"/>
</dbReference>
<keyword evidence="2" id="KW-1185">Reference proteome</keyword>
<dbReference type="Proteomes" id="UP001156882">
    <property type="component" value="Unassembled WGS sequence"/>
</dbReference>